<evidence type="ECO:0000259" key="7">
    <source>
        <dbReference type="Pfam" id="PF08281"/>
    </source>
</evidence>
<dbReference type="CDD" id="cd06171">
    <property type="entry name" value="Sigma70_r4"/>
    <property type="match status" value="1"/>
</dbReference>
<accession>A0A1I0GIH4</accession>
<dbReference type="OrthoDB" id="9795666at2"/>
<keyword evidence="9" id="KW-1185">Reference proteome</keyword>
<dbReference type="SUPFAM" id="SSF88946">
    <property type="entry name" value="Sigma2 domain of RNA polymerase sigma factors"/>
    <property type="match status" value="1"/>
</dbReference>
<dbReference type="GO" id="GO:0003677">
    <property type="term" value="F:DNA binding"/>
    <property type="evidence" value="ECO:0007669"/>
    <property type="project" value="UniProtKB-KW"/>
</dbReference>
<dbReference type="InterPro" id="IPR013324">
    <property type="entry name" value="RNA_pol_sigma_r3/r4-like"/>
</dbReference>
<feature type="domain" description="RNA polymerase sigma-70 region 2" evidence="6">
    <location>
        <begin position="10"/>
        <end position="76"/>
    </location>
</feature>
<evidence type="ECO:0000313" key="8">
    <source>
        <dbReference type="EMBL" id="SET70718.1"/>
    </source>
</evidence>
<dbReference type="RefSeq" id="WP_090446379.1">
    <property type="nucleotide sequence ID" value="NZ_FOHU01000021.1"/>
</dbReference>
<dbReference type="AlphaFoldDB" id="A0A1I0GIH4"/>
<dbReference type="NCBIfam" id="TIGR02950">
    <property type="entry name" value="SigM_subfam"/>
    <property type="match status" value="1"/>
</dbReference>
<feature type="domain" description="RNA polymerase sigma factor 70 region 4 type 2" evidence="7">
    <location>
        <begin position="115"/>
        <end position="158"/>
    </location>
</feature>
<evidence type="ECO:0000256" key="5">
    <source>
        <dbReference type="ARBA" id="ARBA00023163"/>
    </source>
</evidence>
<dbReference type="NCBIfam" id="TIGR02937">
    <property type="entry name" value="sigma70-ECF"/>
    <property type="match status" value="1"/>
</dbReference>
<dbReference type="Gene3D" id="1.10.10.10">
    <property type="entry name" value="Winged helix-like DNA-binding domain superfamily/Winged helix DNA-binding domain"/>
    <property type="match status" value="1"/>
</dbReference>
<evidence type="ECO:0000313" key="9">
    <source>
        <dbReference type="Proteomes" id="UP000199568"/>
    </source>
</evidence>
<dbReference type="SUPFAM" id="SSF88659">
    <property type="entry name" value="Sigma3 and sigma4 domains of RNA polymerase sigma factors"/>
    <property type="match status" value="1"/>
</dbReference>
<dbReference type="InterPro" id="IPR013325">
    <property type="entry name" value="RNA_pol_sigma_r2"/>
</dbReference>
<dbReference type="Proteomes" id="UP000199568">
    <property type="component" value="Unassembled WGS sequence"/>
</dbReference>
<name>A0A1I0GIH4_9FIRM</name>
<dbReference type="PANTHER" id="PTHR43133">
    <property type="entry name" value="RNA POLYMERASE ECF-TYPE SIGMA FACTO"/>
    <property type="match status" value="1"/>
</dbReference>
<evidence type="ECO:0000259" key="6">
    <source>
        <dbReference type="Pfam" id="PF04542"/>
    </source>
</evidence>
<gene>
    <name evidence="8" type="ORF">SAMN05660297_03228</name>
</gene>
<organism evidence="8 9">
    <name type="scientific">Natronincola peptidivorans</name>
    <dbReference type="NCBI Taxonomy" id="426128"/>
    <lineage>
        <taxon>Bacteria</taxon>
        <taxon>Bacillati</taxon>
        <taxon>Bacillota</taxon>
        <taxon>Clostridia</taxon>
        <taxon>Peptostreptococcales</taxon>
        <taxon>Natronincolaceae</taxon>
        <taxon>Natronincola</taxon>
    </lineage>
</organism>
<dbReference type="InterPro" id="IPR036388">
    <property type="entry name" value="WH-like_DNA-bd_sf"/>
</dbReference>
<dbReference type="InterPro" id="IPR014284">
    <property type="entry name" value="RNA_pol_sigma-70_dom"/>
</dbReference>
<dbReference type="GO" id="GO:0016987">
    <property type="term" value="F:sigma factor activity"/>
    <property type="evidence" value="ECO:0007669"/>
    <property type="project" value="UniProtKB-KW"/>
</dbReference>
<dbReference type="STRING" id="426128.SAMN05660297_03228"/>
<dbReference type="PANTHER" id="PTHR43133:SF52">
    <property type="entry name" value="ECF RNA POLYMERASE SIGMA FACTOR SIGL"/>
    <property type="match status" value="1"/>
</dbReference>
<dbReference type="Pfam" id="PF08281">
    <property type="entry name" value="Sigma70_r4_2"/>
    <property type="match status" value="1"/>
</dbReference>
<dbReference type="GO" id="GO:0006352">
    <property type="term" value="P:DNA-templated transcription initiation"/>
    <property type="evidence" value="ECO:0007669"/>
    <property type="project" value="InterPro"/>
</dbReference>
<keyword evidence="2" id="KW-0805">Transcription regulation</keyword>
<keyword evidence="4" id="KW-0238">DNA-binding</keyword>
<protein>
    <submittedName>
        <fullName evidence="8">RNA polymerase sigma-70 factor, ECF subfamily</fullName>
    </submittedName>
</protein>
<evidence type="ECO:0000256" key="3">
    <source>
        <dbReference type="ARBA" id="ARBA00023082"/>
    </source>
</evidence>
<keyword evidence="5" id="KW-0804">Transcription</keyword>
<dbReference type="InterPro" id="IPR039425">
    <property type="entry name" value="RNA_pol_sigma-70-like"/>
</dbReference>
<dbReference type="InterPro" id="IPR014296">
    <property type="entry name" value="RNA_pol_sigma-M_bacilli"/>
</dbReference>
<dbReference type="Pfam" id="PF04542">
    <property type="entry name" value="Sigma70_r2"/>
    <property type="match status" value="1"/>
</dbReference>
<dbReference type="Gene3D" id="1.10.1740.10">
    <property type="match status" value="1"/>
</dbReference>
<proteinExistence type="inferred from homology"/>
<dbReference type="InterPro" id="IPR007627">
    <property type="entry name" value="RNA_pol_sigma70_r2"/>
</dbReference>
<comment type="similarity">
    <text evidence="1">Belongs to the sigma-70 factor family. ECF subfamily.</text>
</comment>
<keyword evidence="3" id="KW-0731">Sigma factor</keyword>
<sequence>MEEKKDLESIYRYYFNDIYQYLFYLSRHPQIAEDLTQETFYRAYLYLESYKGEKVKPWLLRVAKNAFIDWYRKEKRHVSLEPTVLESIPNKEQRGPEEVYLLAEKIEGWVERVKDLPPKQQQVLLLCDYYDFTYQEIADVLHLTLADVKTSLFRGRKKVKELMEGGD</sequence>
<reference evidence="8 9" key="1">
    <citation type="submission" date="2016-10" db="EMBL/GenBank/DDBJ databases">
        <authorList>
            <person name="de Groot N.N."/>
        </authorList>
    </citation>
    <scope>NUCLEOTIDE SEQUENCE [LARGE SCALE GENOMIC DNA]</scope>
    <source>
        <strain evidence="8 9">DSM 18979</strain>
    </source>
</reference>
<evidence type="ECO:0000256" key="1">
    <source>
        <dbReference type="ARBA" id="ARBA00010641"/>
    </source>
</evidence>
<evidence type="ECO:0000256" key="2">
    <source>
        <dbReference type="ARBA" id="ARBA00023015"/>
    </source>
</evidence>
<dbReference type="EMBL" id="FOHU01000021">
    <property type="protein sequence ID" value="SET70718.1"/>
    <property type="molecule type" value="Genomic_DNA"/>
</dbReference>
<evidence type="ECO:0000256" key="4">
    <source>
        <dbReference type="ARBA" id="ARBA00023125"/>
    </source>
</evidence>
<dbReference type="InterPro" id="IPR013249">
    <property type="entry name" value="RNA_pol_sigma70_r4_t2"/>
</dbReference>